<comment type="caution">
    <text evidence="1">The sequence shown here is derived from an EMBL/GenBank/DDBJ whole genome shotgun (WGS) entry which is preliminary data.</text>
</comment>
<keyword evidence="2" id="KW-1185">Reference proteome</keyword>
<dbReference type="Proteomes" id="UP001346869">
    <property type="component" value="Unassembled WGS sequence"/>
</dbReference>
<accession>A0AAN8AY49</accession>
<gene>
    <name evidence="1" type="ORF">PBY51_019562</name>
</gene>
<sequence length="73" mass="7844">MMEGTLSTEGGGGGLTSAPLASSFFLVGCYHGRHVTHMPAVHYFCQEGTEPPALQQLPCHISCQCPLPVWENK</sequence>
<evidence type="ECO:0000313" key="1">
    <source>
        <dbReference type="EMBL" id="KAK5874634.1"/>
    </source>
</evidence>
<dbReference type="AlphaFoldDB" id="A0AAN8AY49"/>
<name>A0AAN8AY49_ELEMC</name>
<reference evidence="1 2" key="1">
    <citation type="journal article" date="2023" name="Genes (Basel)">
        <title>Chromosome-Level Genome Assembly and Circadian Gene Repertoire of the Patagonia Blennie Eleginops maclovinus-The Closest Ancestral Proxy of Antarctic Cryonotothenioids.</title>
        <authorList>
            <person name="Cheng C.C."/>
            <person name="Rivera-Colon A.G."/>
            <person name="Minhas B.F."/>
            <person name="Wilson L."/>
            <person name="Rayamajhi N."/>
            <person name="Vargas-Chacoff L."/>
            <person name="Catchen J.M."/>
        </authorList>
    </citation>
    <scope>NUCLEOTIDE SEQUENCE [LARGE SCALE GENOMIC DNA]</scope>
    <source>
        <strain evidence="1">JMC-PN-2008</strain>
    </source>
</reference>
<dbReference type="EMBL" id="JAUZQC010000003">
    <property type="protein sequence ID" value="KAK5874634.1"/>
    <property type="molecule type" value="Genomic_DNA"/>
</dbReference>
<organism evidence="1 2">
    <name type="scientific">Eleginops maclovinus</name>
    <name type="common">Patagonian blennie</name>
    <name type="synonym">Eleginus maclovinus</name>
    <dbReference type="NCBI Taxonomy" id="56733"/>
    <lineage>
        <taxon>Eukaryota</taxon>
        <taxon>Metazoa</taxon>
        <taxon>Chordata</taxon>
        <taxon>Craniata</taxon>
        <taxon>Vertebrata</taxon>
        <taxon>Euteleostomi</taxon>
        <taxon>Actinopterygii</taxon>
        <taxon>Neopterygii</taxon>
        <taxon>Teleostei</taxon>
        <taxon>Neoteleostei</taxon>
        <taxon>Acanthomorphata</taxon>
        <taxon>Eupercaria</taxon>
        <taxon>Perciformes</taxon>
        <taxon>Notothenioidei</taxon>
        <taxon>Eleginopidae</taxon>
        <taxon>Eleginops</taxon>
    </lineage>
</organism>
<reference evidence="1 2" key="2">
    <citation type="journal article" date="2023" name="Mol. Biol. Evol.">
        <title>Genomics of Secondarily Temperate Adaptation in the Only Non-Antarctic Icefish.</title>
        <authorList>
            <person name="Rivera-Colon A.G."/>
            <person name="Rayamajhi N."/>
            <person name="Minhas B.F."/>
            <person name="Madrigal G."/>
            <person name="Bilyk K.T."/>
            <person name="Yoon V."/>
            <person name="Hune M."/>
            <person name="Gregory S."/>
            <person name="Cheng C.H.C."/>
            <person name="Catchen J.M."/>
        </authorList>
    </citation>
    <scope>NUCLEOTIDE SEQUENCE [LARGE SCALE GENOMIC DNA]</scope>
    <source>
        <strain evidence="1">JMC-PN-2008</strain>
    </source>
</reference>
<protein>
    <submittedName>
        <fullName evidence="1">Uncharacterized protein</fullName>
    </submittedName>
</protein>
<evidence type="ECO:0000313" key="2">
    <source>
        <dbReference type="Proteomes" id="UP001346869"/>
    </source>
</evidence>
<proteinExistence type="predicted"/>